<keyword evidence="1" id="KW-0472">Membrane</keyword>
<accession>A0A672US18</accession>
<proteinExistence type="predicted"/>
<dbReference type="InterPro" id="IPR013783">
    <property type="entry name" value="Ig-like_fold"/>
</dbReference>
<keyword evidence="1" id="KW-1133">Transmembrane helix</keyword>
<name>A0A672US18_STRHB</name>
<dbReference type="SUPFAM" id="SSF48726">
    <property type="entry name" value="Immunoglobulin"/>
    <property type="match status" value="1"/>
</dbReference>
<keyword evidence="1" id="KW-0812">Transmembrane</keyword>
<organism evidence="2 3">
    <name type="scientific">Strigops habroptila</name>
    <name type="common">Kakapo</name>
    <dbReference type="NCBI Taxonomy" id="2489341"/>
    <lineage>
        <taxon>Eukaryota</taxon>
        <taxon>Metazoa</taxon>
        <taxon>Chordata</taxon>
        <taxon>Craniata</taxon>
        <taxon>Vertebrata</taxon>
        <taxon>Euteleostomi</taxon>
        <taxon>Archelosauria</taxon>
        <taxon>Archosauria</taxon>
        <taxon>Dinosauria</taxon>
        <taxon>Saurischia</taxon>
        <taxon>Theropoda</taxon>
        <taxon>Coelurosauria</taxon>
        <taxon>Aves</taxon>
        <taxon>Neognathae</taxon>
        <taxon>Neoaves</taxon>
        <taxon>Telluraves</taxon>
        <taxon>Australaves</taxon>
        <taxon>Psittaciformes</taxon>
        <taxon>Psittacidae</taxon>
        <taxon>Strigops</taxon>
    </lineage>
</organism>
<dbReference type="Proteomes" id="UP000472266">
    <property type="component" value="Chromosome 5"/>
</dbReference>
<protein>
    <recommendedName>
        <fullName evidence="4">Ig-like domain-containing protein</fullName>
    </recommendedName>
</protein>
<keyword evidence="3" id="KW-1185">Reference proteome</keyword>
<sequence length="160" mass="18560">MSCYIYSTLIVIWSVLPVMIVGFLEVSLKREIVTYVIGQNATLSCRFKNTIPMGRELIRVLWEKVPENFEVPEIIFDNKDKGLVGREQEFQGNWQFRGKVMNRFCSRNPVEGETKLRIVNLTEQMWGKYRCLEPTGASTGMKLHLDIVKLMLLKLESDEP</sequence>
<reference evidence="2" key="2">
    <citation type="submission" date="2025-08" db="UniProtKB">
        <authorList>
            <consortium name="Ensembl"/>
        </authorList>
    </citation>
    <scope>IDENTIFICATION</scope>
</reference>
<reference evidence="2 3" key="1">
    <citation type="submission" date="2019-11" db="EMBL/GenBank/DDBJ databases">
        <title>Strigops habroptila (kakapo) genome, bStrHab1, primary haplotype, v2.</title>
        <authorList>
            <person name="Jarvis E.D."/>
            <person name="Howard J."/>
            <person name="Rhie A."/>
            <person name="Phillippy A."/>
            <person name="Korlach J."/>
            <person name="Digby A."/>
            <person name="Iorns D."/>
            <person name="Eason D."/>
            <person name="Robertson B."/>
            <person name="Raemaekers T."/>
            <person name="Howe K."/>
            <person name="Lewin H."/>
            <person name="Damas J."/>
            <person name="Hastie A."/>
            <person name="Tracey A."/>
            <person name="Chow W."/>
            <person name="Fedrigo O."/>
        </authorList>
    </citation>
    <scope>NUCLEOTIDE SEQUENCE [LARGE SCALE GENOMIC DNA]</scope>
</reference>
<dbReference type="AlphaFoldDB" id="A0A672US18"/>
<evidence type="ECO:0000313" key="2">
    <source>
        <dbReference type="Ensembl" id="ENSSHBP00005017730.1"/>
    </source>
</evidence>
<evidence type="ECO:0000256" key="1">
    <source>
        <dbReference type="SAM" id="Phobius"/>
    </source>
</evidence>
<dbReference type="InParanoid" id="A0A672US18"/>
<dbReference type="Ensembl" id="ENSSHBT00005021204.1">
    <property type="protein sequence ID" value="ENSSHBP00005017730.1"/>
    <property type="gene ID" value="ENSSHBG00005015341.1"/>
</dbReference>
<dbReference type="Gene3D" id="2.60.40.10">
    <property type="entry name" value="Immunoglobulins"/>
    <property type="match status" value="1"/>
</dbReference>
<feature type="transmembrane region" description="Helical" evidence="1">
    <location>
        <begin position="6"/>
        <end position="24"/>
    </location>
</feature>
<evidence type="ECO:0008006" key="4">
    <source>
        <dbReference type="Google" id="ProtNLM"/>
    </source>
</evidence>
<reference evidence="2" key="3">
    <citation type="submission" date="2025-09" db="UniProtKB">
        <authorList>
            <consortium name="Ensembl"/>
        </authorList>
    </citation>
    <scope>IDENTIFICATION</scope>
</reference>
<evidence type="ECO:0000313" key="3">
    <source>
        <dbReference type="Proteomes" id="UP000472266"/>
    </source>
</evidence>
<dbReference type="InterPro" id="IPR036179">
    <property type="entry name" value="Ig-like_dom_sf"/>
</dbReference>